<dbReference type="GO" id="GO:0006397">
    <property type="term" value="P:mRNA processing"/>
    <property type="evidence" value="ECO:0007669"/>
    <property type="project" value="UniProtKB-KW"/>
</dbReference>
<keyword evidence="6" id="KW-0479">Metal-binding</keyword>
<evidence type="ECO:0000256" key="4">
    <source>
        <dbReference type="ARBA" id="ARBA00022664"/>
    </source>
</evidence>
<dbReference type="AlphaFoldDB" id="A0A026WF76"/>
<proteinExistence type="predicted"/>
<keyword evidence="9" id="KW-0460">Magnesium</keyword>
<reference evidence="17" key="3">
    <citation type="submission" date="2018-07" db="EMBL/GenBank/DDBJ databases">
        <authorList>
            <person name="Mckenzie S.K."/>
            <person name="Kronauer D.J.C."/>
        </authorList>
    </citation>
    <scope>NUCLEOTIDE SEQUENCE</scope>
    <source>
        <strain evidence="17">Clonal line C1</strain>
    </source>
</reference>
<evidence type="ECO:0000256" key="11">
    <source>
        <dbReference type="ARBA" id="ARBA00023128"/>
    </source>
</evidence>
<evidence type="ECO:0000313" key="17">
    <source>
        <dbReference type="EMBL" id="RLU25525.1"/>
    </source>
</evidence>
<dbReference type="Proteomes" id="UP000053097">
    <property type="component" value="Unassembled WGS sequence"/>
</dbReference>
<evidence type="ECO:0000256" key="6">
    <source>
        <dbReference type="ARBA" id="ARBA00022723"/>
    </source>
</evidence>
<dbReference type="PANTHER" id="PTHR12121:SF37">
    <property type="entry name" value="2',5'-PHOSPHODIESTERASE 12"/>
    <property type="match status" value="1"/>
</dbReference>
<keyword evidence="7" id="KW-0378">Hydrolase</keyword>
<dbReference type="Pfam" id="PF03372">
    <property type="entry name" value="Exo_endo_phos"/>
    <property type="match status" value="1"/>
</dbReference>
<evidence type="ECO:0000313" key="16">
    <source>
        <dbReference type="EMBL" id="EZA54336.1"/>
    </source>
</evidence>
<dbReference type="EMBL" id="KK107250">
    <property type="protein sequence ID" value="EZA54336.1"/>
    <property type="molecule type" value="Genomic_DNA"/>
</dbReference>
<evidence type="ECO:0000256" key="8">
    <source>
        <dbReference type="ARBA" id="ARBA00022839"/>
    </source>
</evidence>
<keyword evidence="10" id="KW-0809">Transit peptide</keyword>
<dbReference type="FunFam" id="3.60.10.10:FF:000018">
    <property type="entry name" value="2',5'-phosphodiesterase 12"/>
    <property type="match status" value="1"/>
</dbReference>
<reference evidence="17" key="2">
    <citation type="journal article" date="2018" name="Genome Res.">
        <title>The genomic architecture and molecular evolution of ant odorant receptors.</title>
        <authorList>
            <person name="McKenzie S.K."/>
            <person name="Kronauer D.J.C."/>
        </authorList>
    </citation>
    <scope>NUCLEOTIDE SEQUENCE [LARGE SCALE GENOMIC DNA]</scope>
    <source>
        <strain evidence="17">Clonal line C1</strain>
    </source>
</reference>
<evidence type="ECO:0000256" key="5">
    <source>
        <dbReference type="ARBA" id="ARBA00022722"/>
    </source>
</evidence>
<evidence type="ECO:0000256" key="2">
    <source>
        <dbReference type="ARBA" id="ARBA00004305"/>
    </source>
</evidence>
<dbReference type="GO" id="GO:0004535">
    <property type="term" value="F:poly(A)-specific ribonuclease activity"/>
    <property type="evidence" value="ECO:0007669"/>
    <property type="project" value="UniProtKB-ARBA"/>
</dbReference>
<gene>
    <name evidence="17" type="ORF">DMN91_001681</name>
    <name evidence="16" type="ORF">X777_05566</name>
</gene>
<dbReference type="InterPro" id="IPR050410">
    <property type="entry name" value="CCR4/nocturin_mRNA_transcr"/>
</dbReference>
<dbReference type="SUPFAM" id="SSF56219">
    <property type="entry name" value="DNase I-like"/>
    <property type="match status" value="1"/>
</dbReference>
<dbReference type="PANTHER" id="PTHR12121">
    <property type="entry name" value="CARBON CATABOLITE REPRESSOR PROTEIN 4"/>
    <property type="match status" value="1"/>
</dbReference>
<protein>
    <recommendedName>
        <fullName evidence="12">2',5'-phosphodiesterase 12</fullName>
    </recommendedName>
    <alternativeName>
        <fullName evidence="13">Mitochondrial deadenylase</fullName>
    </alternativeName>
</protein>
<dbReference type="GO" id="GO:0046872">
    <property type="term" value="F:metal ion binding"/>
    <property type="evidence" value="ECO:0007669"/>
    <property type="project" value="UniProtKB-KW"/>
</dbReference>
<keyword evidence="18" id="KW-1185">Reference proteome</keyword>
<evidence type="ECO:0000256" key="7">
    <source>
        <dbReference type="ARBA" id="ARBA00022801"/>
    </source>
</evidence>
<comment type="cofactor">
    <cofactor evidence="1">
        <name>Mg(2+)</name>
        <dbReference type="ChEBI" id="CHEBI:18420"/>
    </cofactor>
</comment>
<dbReference type="GO" id="GO:0005759">
    <property type="term" value="C:mitochondrial matrix"/>
    <property type="evidence" value="ECO:0007669"/>
    <property type="project" value="UniProtKB-SubCell"/>
</dbReference>
<keyword evidence="4" id="KW-0507">mRNA processing</keyword>
<feature type="domain" description="2',5'-phosphodiesterase 12-like N-terminal" evidence="15">
    <location>
        <begin position="166"/>
        <end position="260"/>
    </location>
</feature>
<dbReference type="OrthoDB" id="412787at2759"/>
<dbReference type="InterPro" id="IPR036691">
    <property type="entry name" value="Endo/exonu/phosph_ase_sf"/>
</dbReference>
<evidence type="ECO:0000256" key="1">
    <source>
        <dbReference type="ARBA" id="ARBA00001946"/>
    </source>
</evidence>
<comment type="subcellular location">
    <subcellularLocation>
        <location evidence="2">Mitochondrion matrix</location>
    </subcellularLocation>
</comment>
<dbReference type="STRING" id="2015173.A0A026WF76"/>
<dbReference type="GO" id="GO:0000288">
    <property type="term" value="P:nuclear-transcribed mRNA catabolic process, deadenylation-dependent decay"/>
    <property type="evidence" value="ECO:0007669"/>
    <property type="project" value="TreeGrafter"/>
</dbReference>
<dbReference type="EMBL" id="QOIP01000002">
    <property type="protein sequence ID" value="RLU25525.1"/>
    <property type="molecule type" value="Genomic_DNA"/>
</dbReference>
<dbReference type="InterPro" id="IPR005135">
    <property type="entry name" value="Endo/exonuclease/phosphatase"/>
</dbReference>
<evidence type="ECO:0000259" key="14">
    <source>
        <dbReference type="Pfam" id="PF03372"/>
    </source>
</evidence>
<evidence type="ECO:0000256" key="9">
    <source>
        <dbReference type="ARBA" id="ARBA00022842"/>
    </source>
</evidence>
<keyword evidence="11" id="KW-0496">Mitochondrion</keyword>
<evidence type="ECO:0000259" key="15">
    <source>
        <dbReference type="Pfam" id="PF21171"/>
    </source>
</evidence>
<dbReference type="Gene3D" id="3.60.10.10">
    <property type="entry name" value="Endonuclease/exonuclease/phosphatase"/>
    <property type="match status" value="1"/>
</dbReference>
<dbReference type="Pfam" id="PF21171">
    <property type="entry name" value="PDE12-like_N"/>
    <property type="match status" value="1"/>
</dbReference>
<reference evidence="16 18" key="1">
    <citation type="journal article" date="2014" name="Curr. Biol.">
        <title>The genome of the clonal raider ant Cerapachys biroi.</title>
        <authorList>
            <person name="Oxley P.R."/>
            <person name="Ji L."/>
            <person name="Fetter-Pruneda I."/>
            <person name="McKenzie S.K."/>
            <person name="Li C."/>
            <person name="Hu H."/>
            <person name="Zhang G."/>
            <person name="Kronauer D.J."/>
        </authorList>
    </citation>
    <scope>NUCLEOTIDE SEQUENCE [LARGE SCALE GENOMIC DNA]</scope>
</reference>
<dbReference type="Proteomes" id="UP000279307">
    <property type="component" value="Chromosome 2"/>
</dbReference>
<evidence type="ECO:0000256" key="13">
    <source>
        <dbReference type="ARBA" id="ARBA00083541"/>
    </source>
</evidence>
<organism evidence="16 18">
    <name type="scientific">Ooceraea biroi</name>
    <name type="common">Clonal raider ant</name>
    <name type="synonym">Cerapachys biroi</name>
    <dbReference type="NCBI Taxonomy" id="2015173"/>
    <lineage>
        <taxon>Eukaryota</taxon>
        <taxon>Metazoa</taxon>
        <taxon>Ecdysozoa</taxon>
        <taxon>Arthropoda</taxon>
        <taxon>Hexapoda</taxon>
        <taxon>Insecta</taxon>
        <taxon>Pterygota</taxon>
        <taxon>Neoptera</taxon>
        <taxon>Endopterygota</taxon>
        <taxon>Hymenoptera</taxon>
        <taxon>Apocrita</taxon>
        <taxon>Aculeata</taxon>
        <taxon>Formicoidea</taxon>
        <taxon>Formicidae</taxon>
        <taxon>Dorylinae</taxon>
        <taxon>Ooceraea</taxon>
    </lineage>
</organism>
<evidence type="ECO:0000256" key="3">
    <source>
        <dbReference type="ARBA" id="ARBA00022553"/>
    </source>
</evidence>
<evidence type="ECO:0000313" key="18">
    <source>
        <dbReference type="Proteomes" id="UP000053097"/>
    </source>
</evidence>
<keyword evidence="5" id="KW-0540">Nuclease</keyword>
<sequence>MQSVFVARLFVHRSYKATTLLFTPFRRDLQPRYILKMNEAFLRYEEGSDVFDISFRYMDETMMIDRRFNFSRQITESINKFLIRVDANICKIINKKIEKKNKKRKNDDASDIATLPCDNVQTGKIMLLKDDAKIDGEMPCESFLRDSAVLKLIIFEKTFLVKRNAPHVVNISLSSSMLVGFPTYPVKFESLYTDKKRSIFNWYKNDAVNKKPSLWTHVGNGYLYIPNVSDIGCNLKLSCEPWNESDHGCSIEVESKNIVEPGPGQCPFDIRHQFTKNRLSGRSFRIMCYNLLADIYADSEFSKDVLYPYCPSYALDMDYRKQLILKEIIGFNSDIICLQEVDRTVYERDLLSSLCTLNYDGVFVTKNEISEGLATFFNQERFEKLGFQFNVMAQNTDVPRFATVWSKINNEKTKERFLKRNTTIQVTILRSKEQPSEILIVGNTHLYFKPDADHIRLLQGYYAITYVHEVAKKTLEENPECNVSVILSGDFNSVPECGIYRLMTENYVPETCEDWRSNTEEAIKDISLTQDLRMSSACGTPEYTNYTPEFSDCLDYIFYEKDKFEVEQVVPMPSKEELTLHTGLPSVVFPSDHISLCADLKLKG</sequence>
<keyword evidence="3" id="KW-0597">Phosphoprotein</keyword>
<feature type="domain" description="Endonuclease/exonuclease/phosphatase" evidence="14">
    <location>
        <begin position="289"/>
        <end position="593"/>
    </location>
</feature>
<evidence type="ECO:0000256" key="10">
    <source>
        <dbReference type="ARBA" id="ARBA00022946"/>
    </source>
</evidence>
<dbReference type="InterPro" id="IPR048821">
    <property type="entry name" value="PDE12-like_N"/>
</dbReference>
<name>A0A026WF76_OOCBI</name>
<accession>A0A026WF76</accession>
<evidence type="ECO:0000256" key="12">
    <source>
        <dbReference type="ARBA" id="ARBA00072755"/>
    </source>
</evidence>
<keyword evidence="8" id="KW-0269">Exonuclease</keyword>
<dbReference type="OMA" id="FRLKSAC"/>